<proteinExistence type="inferred from homology"/>
<dbReference type="Proteomes" id="UP000179179">
    <property type="component" value="Unassembled WGS sequence"/>
</dbReference>
<dbReference type="CDD" id="cd02181">
    <property type="entry name" value="GH16_fungal_Lam16A_glucanase"/>
    <property type="match status" value="1"/>
</dbReference>
<dbReference type="RefSeq" id="XP_022389224.1">
    <property type="nucleotide sequence ID" value="XM_022533663.1"/>
</dbReference>
<evidence type="ECO:0000256" key="9">
    <source>
        <dbReference type="ARBA" id="ARBA00023136"/>
    </source>
</evidence>
<protein>
    <recommendedName>
        <fullName evidence="4">endo-1,3(4)-beta-glucanase</fullName>
        <ecNumber evidence="4">3.2.1.6</ecNumber>
    </recommendedName>
</protein>
<evidence type="ECO:0000256" key="10">
    <source>
        <dbReference type="ARBA" id="ARBA00023288"/>
    </source>
</evidence>
<evidence type="ECO:0000313" key="14">
    <source>
        <dbReference type="EMBL" id="OGM45507.1"/>
    </source>
</evidence>
<gene>
    <name evidence="14" type="ORF">ABOM_006534</name>
</gene>
<keyword evidence="6" id="KW-0336">GPI-anchor</keyword>
<keyword evidence="5" id="KW-1003">Cell membrane</keyword>
<dbReference type="Pfam" id="PF26113">
    <property type="entry name" value="GH16_XgeA"/>
    <property type="match status" value="1"/>
</dbReference>
<keyword evidence="6" id="KW-0325">Glycoprotein</keyword>
<dbReference type="Gene3D" id="2.60.120.200">
    <property type="match status" value="1"/>
</dbReference>
<feature type="signal peptide" evidence="12">
    <location>
        <begin position="1"/>
        <end position="20"/>
    </location>
</feature>
<sequence length="345" mass="37000">MHVLSTLTQALSLWAPLAAAAYTLQDDYGTDSAFFDKFSFFTGADPTHGFVKYVDRSAAQNAGLINADGSIYMGVDYKNAAPDGRQSVRISSNKVYNHGLFILDLAHLPGSICGAWPAYWLLGPNWPNNGEIDVIEGVNDQTNNQYALHTSDSCTINNAGFSGSLLTSNCYVNAPGQANNAGCGIKDNSAQSYGNGFNSAGGGVYATEWTSEAISVWFFPRSSIPGDIGSGHPNPSGWGTPSARFAGACNIDSHFKDLQIIFDTTFCGDWAGNVWGSSSCAAKGSCNNWVANNPAAFKDAFWRINSLKVYQGGAASVASNVTEWRMDASIGRRSFIRQRRENGRN</sequence>
<evidence type="ECO:0000256" key="7">
    <source>
        <dbReference type="ARBA" id="ARBA00022801"/>
    </source>
</evidence>
<accession>A0A1F8A1D3</accession>
<dbReference type="EC" id="3.2.1.6" evidence="4"/>
<dbReference type="InterPro" id="IPR050546">
    <property type="entry name" value="Glycosyl_Hydrlase_16"/>
</dbReference>
<dbReference type="InterPro" id="IPR013320">
    <property type="entry name" value="ConA-like_dom_sf"/>
</dbReference>
<comment type="catalytic activity">
    <reaction evidence="1">
        <text>Endohydrolysis of (1-&gt;3)- or (1-&gt;4)-linkages in beta-D-glucans when the glucose residue whose reducing group is involved in the linkage to be hydrolyzed is itself substituted at C-3.</text>
        <dbReference type="EC" id="3.2.1.6"/>
    </reaction>
</comment>
<dbReference type="PROSITE" id="PS51762">
    <property type="entry name" value="GH16_2"/>
    <property type="match status" value="1"/>
</dbReference>
<organism evidence="14 15">
    <name type="scientific">Aspergillus bombycis</name>
    <dbReference type="NCBI Taxonomy" id="109264"/>
    <lineage>
        <taxon>Eukaryota</taxon>
        <taxon>Fungi</taxon>
        <taxon>Dikarya</taxon>
        <taxon>Ascomycota</taxon>
        <taxon>Pezizomycotina</taxon>
        <taxon>Eurotiomycetes</taxon>
        <taxon>Eurotiomycetidae</taxon>
        <taxon>Eurotiales</taxon>
        <taxon>Aspergillaceae</taxon>
        <taxon>Aspergillus</taxon>
    </lineage>
</organism>
<evidence type="ECO:0000256" key="1">
    <source>
        <dbReference type="ARBA" id="ARBA00000124"/>
    </source>
</evidence>
<keyword evidence="10" id="KW-0449">Lipoprotein</keyword>
<dbReference type="GO" id="GO:0005886">
    <property type="term" value="C:plasma membrane"/>
    <property type="evidence" value="ECO:0007669"/>
    <property type="project" value="UniProtKB-SubCell"/>
</dbReference>
<evidence type="ECO:0000313" key="15">
    <source>
        <dbReference type="Proteomes" id="UP000179179"/>
    </source>
</evidence>
<reference evidence="14 15" key="1">
    <citation type="journal article" date="2016" name="Genome Biol. Evol.">
        <title>Draft genome sequence of an aflatoxigenic Aspergillus species, A. bombycis.</title>
        <authorList>
            <person name="Moore G.G."/>
            <person name="Mack B.M."/>
            <person name="Beltz S.B."/>
            <person name="Gilbert M.K."/>
        </authorList>
    </citation>
    <scope>NUCLEOTIDE SEQUENCE [LARGE SCALE GENOMIC DNA]</scope>
    <source>
        <strain evidence="15">NRRL 26010</strain>
    </source>
</reference>
<keyword evidence="11" id="KW-0326">Glycosidase</keyword>
<dbReference type="InterPro" id="IPR000757">
    <property type="entry name" value="Beta-glucanase-like"/>
</dbReference>
<name>A0A1F8A1D3_9EURO</name>
<dbReference type="GeneID" id="34449924"/>
<evidence type="ECO:0000256" key="8">
    <source>
        <dbReference type="ARBA" id="ARBA00023001"/>
    </source>
</evidence>
<keyword evidence="8" id="KW-0624">Polysaccharide degradation</keyword>
<dbReference type="STRING" id="109264.A0A1F8A1D3"/>
<keyword evidence="15" id="KW-1185">Reference proteome</keyword>
<evidence type="ECO:0000256" key="6">
    <source>
        <dbReference type="ARBA" id="ARBA00022622"/>
    </source>
</evidence>
<feature type="domain" description="GH16" evidence="13">
    <location>
        <begin position="17"/>
        <end position="279"/>
    </location>
</feature>
<dbReference type="FunFam" id="2.60.120.200:FF:000114">
    <property type="entry name" value="Probable endo-1,3(4)-beta-glucanase NFIA_089530"/>
    <property type="match status" value="1"/>
</dbReference>
<keyword evidence="8" id="KW-0136">Cellulose degradation</keyword>
<keyword evidence="9" id="KW-0472">Membrane</keyword>
<dbReference type="PANTHER" id="PTHR10963">
    <property type="entry name" value="GLYCOSYL HYDROLASE-RELATED"/>
    <property type="match status" value="1"/>
</dbReference>
<comment type="subcellular location">
    <subcellularLocation>
        <location evidence="2">Cell membrane</location>
        <topology evidence="2">Lipid-anchor</topology>
        <topology evidence="2">GPI-anchor</topology>
    </subcellularLocation>
</comment>
<keyword evidence="8" id="KW-0119">Carbohydrate metabolism</keyword>
<evidence type="ECO:0000256" key="5">
    <source>
        <dbReference type="ARBA" id="ARBA00022475"/>
    </source>
</evidence>
<dbReference type="OrthoDB" id="192832at2759"/>
<dbReference type="PANTHER" id="PTHR10963:SF24">
    <property type="entry name" value="GLYCOSIDASE C21B10.07-RELATED"/>
    <property type="match status" value="1"/>
</dbReference>
<dbReference type="GO" id="GO:0098552">
    <property type="term" value="C:side of membrane"/>
    <property type="evidence" value="ECO:0007669"/>
    <property type="project" value="UniProtKB-KW"/>
</dbReference>
<comment type="caution">
    <text evidence="14">The sequence shown here is derived from an EMBL/GenBank/DDBJ whole genome shotgun (WGS) entry which is preliminary data.</text>
</comment>
<comment type="similarity">
    <text evidence="3">Belongs to the glycosyl hydrolase 16 family.</text>
</comment>
<feature type="chain" id="PRO_5009534369" description="endo-1,3(4)-beta-glucanase" evidence="12">
    <location>
        <begin position="21"/>
        <end position="345"/>
    </location>
</feature>
<evidence type="ECO:0000259" key="13">
    <source>
        <dbReference type="PROSITE" id="PS51762"/>
    </source>
</evidence>
<evidence type="ECO:0000256" key="12">
    <source>
        <dbReference type="SAM" id="SignalP"/>
    </source>
</evidence>
<keyword evidence="12" id="KW-0732">Signal</keyword>
<keyword evidence="7" id="KW-0378">Hydrolase</keyword>
<dbReference type="GO" id="GO:0030245">
    <property type="term" value="P:cellulose catabolic process"/>
    <property type="evidence" value="ECO:0007669"/>
    <property type="project" value="UniProtKB-KW"/>
</dbReference>
<dbReference type="AlphaFoldDB" id="A0A1F8A1D3"/>
<dbReference type="GO" id="GO:0052861">
    <property type="term" value="F:endo-1,3(4)-beta-glucanase activity"/>
    <property type="evidence" value="ECO:0007669"/>
    <property type="project" value="UniProtKB-EC"/>
</dbReference>
<evidence type="ECO:0000256" key="4">
    <source>
        <dbReference type="ARBA" id="ARBA00012599"/>
    </source>
</evidence>
<dbReference type="EMBL" id="LYCR01000041">
    <property type="protein sequence ID" value="OGM45507.1"/>
    <property type="molecule type" value="Genomic_DNA"/>
</dbReference>
<dbReference type="SUPFAM" id="SSF49899">
    <property type="entry name" value="Concanavalin A-like lectins/glucanases"/>
    <property type="match status" value="1"/>
</dbReference>
<evidence type="ECO:0000256" key="2">
    <source>
        <dbReference type="ARBA" id="ARBA00004609"/>
    </source>
</evidence>
<evidence type="ECO:0000256" key="3">
    <source>
        <dbReference type="ARBA" id="ARBA00006865"/>
    </source>
</evidence>
<evidence type="ECO:0000256" key="11">
    <source>
        <dbReference type="ARBA" id="ARBA00023295"/>
    </source>
</evidence>